<evidence type="ECO:0000256" key="1">
    <source>
        <dbReference type="SAM" id="Coils"/>
    </source>
</evidence>
<sequence length="302" mass="35517">MYYILELNKSIFNIFENLSSGIVQLYKLSNLSNDCKLNIFIEGSITGVYTVKNNKIFLTNLENNEIITNEIDELPFELLFKNGNSTGNDNTKRNIRRNFFNRSKKSSSDINVRLPPVNTDILVTSNNDEFDNLDDKELEKKIAELNKLKEQQVNELENLNENLNEFENNIIQEKYQIDSQKNKLRRDKEKWEEFKNIFNADKKIYRIMKEQLEANQIEDIPELFEKKYPIFAALDEYNLLDKPSEIYDYIKLLPNDDSVYIPNDSLLKNLFDNDNIVTSISLTELKDQNNNFDTSIETDDDK</sequence>
<name>A0A6C0GZY0_9ZZZZ</name>
<accession>A0A6C0GZY0</accession>
<evidence type="ECO:0000313" key="2">
    <source>
        <dbReference type="EMBL" id="QHT73841.1"/>
    </source>
</evidence>
<protein>
    <submittedName>
        <fullName evidence="2">Uncharacterized protein</fullName>
    </submittedName>
</protein>
<reference evidence="2" key="1">
    <citation type="journal article" date="2020" name="Nature">
        <title>Giant virus diversity and host interactions through global metagenomics.</title>
        <authorList>
            <person name="Schulz F."/>
            <person name="Roux S."/>
            <person name="Paez-Espino D."/>
            <person name="Jungbluth S."/>
            <person name="Walsh D.A."/>
            <person name="Denef V.J."/>
            <person name="McMahon K.D."/>
            <person name="Konstantinidis K.T."/>
            <person name="Eloe-Fadrosh E.A."/>
            <person name="Kyrpides N.C."/>
            <person name="Woyke T."/>
        </authorList>
    </citation>
    <scope>NUCLEOTIDE SEQUENCE</scope>
    <source>
        <strain evidence="2">GVMAG-M-3300023179-4</strain>
    </source>
</reference>
<organism evidence="2">
    <name type="scientific">viral metagenome</name>
    <dbReference type="NCBI Taxonomy" id="1070528"/>
    <lineage>
        <taxon>unclassified sequences</taxon>
        <taxon>metagenomes</taxon>
        <taxon>organismal metagenomes</taxon>
    </lineage>
</organism>
<feature type="coiled-coil region" evidence="1">
    <location>
        <begin position="135"/>
        <end position="183"/>
    </location>
</feature>
<dbReference type="AlphaFoldDB" id="A0A6C0GZY0"/>
<proteinExistence type="predicted"/>
<keyword evidence="1" id="KW-0175">Coiled coil</keyword>
<dbReference type="EMBL" id="MN739833">
    <property type="protein sequence ID" value="QHT73841.1"/>
    <property type="molecule type" value="Genomic_DNA"/>
</dbReference>